<evidence type="ECO:0000313" key="1">
    <source>
        <dbReference type="EMBL" id="DAE16786.1"/>
    </source>
</evidence>
<dbReference type="EMBL" id="BK015631">
    <property type="protein sequence ID" value="DAE16786.1"/>
    <property type="molecule type" value="Genomic_DNA"/>
</dbReference>
<reference evidence="1" key="1">
    <citation type="journal article" date="2021" name="Proc. Natl. Acad. Sci. U.S.A.">
        <title>A Catalog of Tens of Thousands of Viruses from Human Metagenomes Reveals Hidden Associations with Chronic Diseases.</title>
        <authorList>
            <person name="Tisza M.J."/>
            <person name="Buck C.B."/>
        </authorList>
    </citation>
    <scope>NUCLEOTIDE SEQUENCE</scope>
    <source>
        <strain evidence="1">CtVii20</strain>
    </source>
</reference>
<protein>
    <submittedName>
        <fullName evidence="1">Uncharacterized protein</fullName>
    </submittedName>
</protein>
<name>A0A8S5QCV8_9CAUD</name>
<accession>A0A8S5QCV8</accession>
<proteinExistence type="predicted"/>
<sequence>MIDLLLCTFRVIYIHTKRGNTPRKERYTK</sequence>
<organism evidence="1">
    <name type="scientific">Siphoviridae sp. ctVii20</name>
    <dbReference type="NCBI Taxonomy" id="2825533"/>
    <lineage>
        <taxon>Viruses</taxon>
        <taxon>Duplodnaviria</taxon>
        <taxon>Heunggongvirae</taxon>
        <taxon>Uroviricota</taxon>
        <taxon>Caudoviricetes</taxon>
    </lineage>
</organism>